<evidence type="ECO:0000313" key="4">
    <source>
        <dbReference type="Proteomes" id="UP000800038"/>
    </source>
</evidence>
<feature type="compositionally biased region" description="Basic residues" evidence="2">
    <location>
        <begin position="136"/>
        <end position="147"/>
    </location>
</feature>
<keyword evidence="1" id="KW-0175">Coiled coil</keyword>
<dbReference type="Proteomes" id="UP000800038">
    <property type="component" value="Unassembled WGS sequence"/>
</dbReference>
<sequence>ISVKQQLFQHENEGLREALSDKKRCQKRGKPLPLEQPKEYHGRAVFWTPRKVQKAREQLEQRELEEEQLQQQKAEAAKQRQSNQQLKARLIQERRVARAEARMAKAKKKVDLAENQRVQQARKQLQARIKLFKKSRKQGLKTTKRNKPVVEAAGGSKAGGTAIPCPTS</sequence>
<gene>
    <name evidence="3" type="ORF">EJ02DRAFT_491177</name>
</gene>
<evidence type="ECO:0000256" key="2">
    <source>
        <dbReference type="SAM" id="MobiDB-lite"/>
    </source>
</evidence>
<feature type="coiled-coil region" evidence="1">
    <location>
        <begin position="52"/>
        <end position="135"/>
    </location>
</feature>
<name>A0A6A5SPS8_9PLEO</name>
<feature type="non-terminal residue" evidence="3">
    <location>
        <position position="1"/>
    </location>
</feature>
<feature type="region of interest" description="Disordered" evidence="2">
    <location>
        <begin position="18"/>
        <end position="38"/>
    </location>
</feature>
<evidence type="ECO:0000313" key="3">
    <source>
        <dbReference type="EMBL" id="KAF1941760.1"/>
    </source>
</evidence>
<keyword evidence="4" id="KW-1185">Reference proteome</keyword>
<evidence type="ECO:0000256" key="1">
    <source>
        <dbReference type="SAM" id="Coils"/>
    </source>
</evidence>
<proteinExistence type="predicted"/>
<dbReference type="EMBL" id="ML976043">
    <property type="protein sequence ID" value="KAF1941760.1"/>
    <property type="molecule type" value="Genomic_DNA"/>
</dbReference>
<protein>
    <submittedName>
        <fullName evidence="3">Uncharacterized protein</fullName>
    </submittedName>
</protein>
<accession>A0A6A5SPS8</accession>
<feature type="region of interest" description="Disordered" evidence="2">
    <location>
        <begin position="136"/>
        <end position="168"/>
    </location>
</feature>
<dbReference type="AlphaFoldDB" id="A0A6A5SPS8"/>
<reference evidence="3" key="1">
    <citation type="journal article" date="2020" name="Stud. Mycol.">
        <title>101 Dothideomycetes genomes: a test case for predicting lifestyles and emergence of pathogens.</title>
        <authorList>
            <person name="Haridas S."/>
            <person name="Albert R."/>
            <person name="Binder M."/>
            <person name="Bloem J."/>
            <person name="Labutti K."/>
            <person name="Salamov A."/>
            <person name="Andreopoulos B."/>
            <person name="Baker S."/>
            <person name="Barry K."/>
            <person name="Bills G."/>
            <person name="Bluhm B."/>
            <person name="Cannon C."/>
            <person name="Castanera R."/>
            <person name="Culley D."/>
            <person name="Daum C."/>
            <person name="Ezra D."/>
            <person name="Gonzalez J."/>
            <person name="Henrissat B."/>
            <person name="Kuo A."/>
            <person name="Liang C."/>
            <person name="Lipzen A."/>
            <person name="Lutzoni F."/>
            <person name="Magnuson J."/>
            <person name="Mondo S."/>
            <person name="Nolan M."/>
            <person name="Ohm R."/>
            <person name="Pangilinan J."/>
            <person name="Park H.-J."/>
            <person name="Ramirez L."/>
            <person name="Alfaro M."/>
            <person name="Sun H."/>
            <person name="Tritt A."/>
            <person name="Yoshinaga Y."/>
            <person name="Zwiers L.-H."/>
            <person name="Turgeon B."/>
            <person name="Goodwin S."/>
            <person name="Spatafora J."/>
            <person name="Crous P."/>
            <person name="Grigoriev I."/>
        </authorList>
    </citation>
    <scope>NUCLEOTIDE SEQUENCE</scope>
    <source>
        <strain evidence="3">CBS 161.51</strain>
    </source>
</reference>
<organism evidence="3 4">
    <name type="scientific">Clathrospora elynae</name>
    <dbReference type="NCBI Taxonomy" id="706981"/>
    <lineage>
        <taxon>Eukaryota</taxon>
        <taxon>Fungi</taxon>
        <taxon>Dikarya</taxon>
        <taxon>Ascomycota</taxon>
        <taxon>Pezizomycotina</taxon>
        <taxon>Dothideomycetes</taxon>
        <taxon>Pleosporomycetidae</taxon>
        <taxon>Pleosporales</taxon>
        <taxon>Diademaceae</taxon>
        <taxon>Clathrospora</taxon>
    </lineage>
</organism>